<dbReference type="InterPro" id="IPR047415">
    <property type="entry name" value="Pcf11_CID"/>
</dbReference>
<dbReference type="InterPro" id="IPR006569">
    <property type="entry name" value="CID_dom"/>
</dbReference>
<feature type="compositionally biased region" description="Polar residues" evidence="1">
    <location>
        <begin position="646"/>
        <end position="660"/>
    </location>
</feature>
<dbReference type="GO" id="GO:0005737">
    <property type="term" value="C:cytoplasm"/>
    <property type="evidence" value="ECO:0007669"/>
    <property type="project" value="TreeGrafter"/>
</dbReference>
<feature type="region of interest" description="Disordered" evidence="1">
    <location>
        <begin position="357"/>
        <end position="402"/>
    </location>
</feature>
<dbReference type="SUPFAM" id="SSF48464">
    <property type="entry name" value="ENTH/VHS domain"/>
    <property type="match status" value="1"/>
</dbReference>
<dbReference type="CDD" id="cd16982">
    <property type="entry name" value="CID_Pcf11"/>
    <property type="match status" value="1"/>
</dbReference>
<dbReference type="GO" id="GO:0003729">
    <property type="term" value="F:mRNA binding"/>
    <property type="evidence" value="ECO:0007669"/>
    <property type="project" value="InterPro"/>
</dbReference>
<dbReference type="GO" id="GO:0031124">
    <property type="term" value="P:mRNA 3'-end processing"/>
    <property type="evidence" value="ECO:0007669"/>
    <property type="project" value="InterPro"/>
</dbReference>
<keyword evidence="4" id="KW-1185">Reference proteome</keyword>
<dbReference type="GO" id="GO:0000993">
    <property type="term" value="F:RNA polymerase II complex binding"/>
    <property type="evidence" value="ECO:0007669"/>
    <property type="project" value="InterPro"/>
</dbReference>
<dbReference type="OrthoDB" id="343582at2759"/>
<evidence type="ECO:0000313" key="3">
    <source>
        <dbReference type="EMBL" id="KAF4982123.1"/>
    </source>
</evidence>
<dbReference type="Gene3D" id="1.25.40.90">
    <property type="match status" value="1"/>
</dbReference>
<dbReference type="InterPro" id="IPR054127">
    <property type="entry name" value="Pcf11_C"/>
</dbReference>
<dbReference type="EMBL" id="JABEYC010000133">
    <property type="protein sequence ID" value="KAF4982123.1"/>
    <property type="molecule type" value="Genomic_DNA"/>
</dbReference>
<reference evidence="3" key="2">
    <citation type="submission" date="2020-05" db="EMBL/GenBank/DDBJ databases">
        <authorList>
            <person name="Kim H.-S."/>
            <person name="Proctor R.H."/>
            <person name="Brown D.W."/>
        </authorList>
    </citation>
    <scope>NUCLEOTIDE SEQUENCE</scope>
    <source>
        <strain evidence="3">NRRL 22465</strain>
    </source>
</reference>
<dbReference type="GO" id="GO:0005849">
    <property type="term" value="C:mRNA cleavage factor complex"/>
    <property type="evidence" value="ECO:0007669"/>
    <property type="project" value="TreeGrafter"/>
</dbReference>
<feature type="domain" description="CID" evidence="2">
    <location>
        <begin position="4"/>
        <end position="142"/>
    </location>
</feature>
<evidence type="ECO:0000313" key="4">
    <source>
        <dbReference type="Proteomes" id="UP000635477"/>
    </source>
</evidence>
<dbReference type="PROSITE" id="PS51391">
    <property type="entry name" value="CID"/>
    <property type="match status" value="1"/>
</dbReference>
<evidence type="ECO:0000259" key="2">
    <source>
        <dbReference type="PROSITE" id="PS51391"/>
    </source>
</evidence>
<dbReference type="Proteomes" id="UP000635477">
    <property type="component" value="Unassembled WGS sequence"/>
</dbReference>
<dbReference type="SMART" id="SM00582">
    <property type="entry name" value="RPR"/>
    <property type="match status" value="1"/>
</dbReference>
<dbReference type="PANTHER" id="PTHR15921:SF3">
    <property type="entry name" value="PRE-MRNA CLEAVAGE COMPLEX 2 PROTEIN PCF11"/>
    <property type="match status" value="1"/>
</dbReference>
<reference evidence="3" key="1">
    <citation type="journal article" date="2020" name="BMC Genomics">
        <title>Correction to: Identification and distribution of gene clusters required for synthesis of sphingolipid metabolism inhibitors in diverse species of the filamentous fungus Fusarium.</title>
        <authorList>
            <person name="Kim H.S."/>
            <person name="Lohmar J.M."/>
            <person name="Busman M."/>
            <person name="Brown D.W."/>
            <person name="Naumann T.A."/>
            <person name="Divon H.H."/>
            <person name="Lysoe E."/>
            <person name="Uhlig S."/>
            <person name="Proctor R.H."/>
        </authorList>
    </citation>
    <scope>NUCLEOTIDE SEQUENCE</scope>
    <source>
        <strain evidence="3">NRRL 22465</strain>
    </source>
</reference>
<feature type="region of interest" description="Disordered" evidence="1">
    <location>
        <begin position="148"/>
        <end position="217"/>
    </location>
</feature>
<comment type="caution">
    <text evidence="3">The sequence shown here is derived from an EMBL/GenBank/DDBJ whole genome shotgun (WGS) entry which is preliminary data.</text>
</comment>
<feature type="compositionally biased region" description="Polar residues" evidence="1">
    <location>
        <begin position="358"/>
        <end position="367"/>
    </location>
</feature>
<dbReference type="PANTHER" id="PTHR15921">
    <property type="entry name" value="PRE-MRNA CLEAVAGE COMPLEX II"/>
    <property type="match status" value="1"/>
</dbReference>
<feature type="region of interest" description="Disordered" evidence="1">
    <location>
        <begin position="619"/>
        <end position="660"/>
    </location>
</feature>
<dbReference type="InterPro" id="IPR008942">
    <property type="entry name" value="ENTH_VHS"/>
</dbReference>
<dbReference type="Pfam" id="PF04818">
    <property type="entry name" value="CID"/>
    <property type="match status" value="1"/>
</dbReference>
<dbReference type="AlphaFoldDB" id="A0A8H4UR57"/>
<organism evidence="3 4">
    <name type="scientific">Fusarium zealandicum</name>
    <dbReference type="NCBI Taxonomy" id="1053134"/>
    <lineage>
        <taxon>Eukaryota</taxon>
        <taxon>Fungi</taxon>
        <taxon>Dikarya</taxon>
        <taxon>Ascomycota</taxon>
        <taxon>Pezizomycotina</taxon>
        <taxon>Sordariomycetes</taxon>
        <taxon>Hypocreomycetidae</taxon>
        <taxon>Hypocreales</taxon>
        <taxon>Nectriaceae</taxon>
        <taxon>Fusarium</taxon>
        <taxon>Fusarium staphyleae species complex</taxon>
    </lineage>
</organism>
<accession>A0A8H4UR57</accession>
<name>A0A8H4UR57_9HYPO</name>
<proteinExistence type="predicted"/>
<dbReference type="Pfam" id="PF21936">
    <property type="entry name" value="Pcf11_C"/>
    <property type="match status" value="1"/>
</dbReference>
<dbReference type="InterPro" id="IPR045154">
    <property type="entry name" value="PCF11-like"/>
</dbReference>
<gene>
    <name evidence="3" type="ORF">FZEAL_2183</name>
</gene>
<protein>
    <recommendedName>
        <fullName evidence="2">CID domain-containing protein</fullName>
    </recommendedName>
</protein>
<sequence length="660" mass="71099">MSSDSAEVAEDYRLALEDLSSNMRFEISNLTVIARENTEHALAIAEVLQQHILKAPPNKKLPALYVLDSIVKNVGTPYTLYFGRTLFKTYMESYAVVDQPVRRKMEEMLRTWKEPVPGSMDSRPVFSHELVRPIENALMKARALSMPQAGLMPGRPRSAAPHRDTPTPPPGMRGQPGYPTQQYPANGGQPFPGQQTPFYPPHSTPQPSNSAPAPFQPPYPGAYGIPIPAGISIETLSNDIQNLIVAMQAEASRNPQDTSVQTRLRALLDLQGIVKSTSLPPDQLELIKNKVTELAAVNMMAPMAQKPTPTPTPVPVQARPMPPASVAPSPAPAAPAPGAMSLDSLLGQGALAALMARQSATPQNSTPAPQPPAYANVAIRSPPPVHAELPKPASAPAAGGQNPISLLDQLRQAGLLPPATPTSAPVAAPPASIVPPNIASILASTKAAGILSNFSSQQRGGINVAALRQPFHPSLVTQLHDDLGPPCTQCGRRFRTDAEGKKKKTAHMDWHFRVHQRATEAEKRGMHRSCKQDWLKSRETVDADHVPAPDEAAAAQAFKASEAAKPKYIPVPEPSRGINTVCPICQDRFENKWLDTAQEWVWLDTVLVGSRAYHASCHAEATRDRESTPGLGRTPEPLLGKRKAETSISSPKVRSLKTSA</sequence>
<dbReference type="FunFam" id="1.25.40.90:FF:000016">
    <property type="entry name" value="mRNA cleavage factor complex component Pcf11"/>
    <property type="match status" value="1"/>
</dbReference>
<dbReference type="GO" id="GO:0006369">
    <property type="term" value="P:termination of RNA polymerase II transcription"/>
    <property type="evidence" value="ECO:0007669"/>
    <property type="project" value="InterPro"/>
</dbReference>
<evidence type="ECO:0000256" key="1">
    <source>
        <dbReference type="SAM" id="MobiDB-lite"/>
    </source>
</evidence>